<feature type="transmembrane region" description="Helical" evidence="8">
    <location>
        <begin position="501"/>
        <end position="521"/>
    </location>
</feature>
<comment type="caution">
    <text evidence="10">The sequence shown here is derived from an EMBL/GenBank/DDBJ whole genome shotgun (WGS) entry which is preliminary data.</text>
</comment>
<dbReference type="Proteomes" id="UP000312594">
    <property type="component" value="Unassembled WGS sequence"/>
</dbReference>
<feature type="transmembrane region" description="Helical" evidence="8">
    <location>
        <begin position="120"/>
        <end position="139"/>
    </location>
</feature>
<dbReference type="Gene3D" id="1.20.1530.20">
    <property type="match status" value="1"/>
</dbReference>
<feature type="region of interest" description="Disordered" evidence="7">
    <location>
        <begin position="775"/>
        <end position="794"/>
    </location>
</feature>
<evidence type="ECO:0000256" key="2">
    <source>
        <dbReference type="ARBA" id="ARBA00005551"/>
    </source>
</evidence>
<keyword evidence="6 8" id="KW-0472">Membrane</keyword>
<dbReference type="InterPro" id="IPR036721">
    <property type="entry name" value="RCK_C_sf"/>
</dbReference>
<feature type="transmembrane region" description="Helical" evidence="8">
    <location>
        <begin position="191"/>
        <end position="210"/>
    </location>
</feature>
<dbReference type="AlphaFoldDB" id="A0A5C5C547"/>
<feature type="transmembrane region" description="Helical" evidence="8">
    <location>
        <begin position="298"/>
        <end position="320"/>
    </location>
</feature>
<evidence type="ECO:0000313" key="10">
    <source>
        <dbReference type="EMBL" id="TNU93933.1"/>
    </source>
</evidence>
<dbReference type="GO" id="GO:0008324">
    <property type="term" value="F:monoatomic cation transmembrane transporter activity"/>
    <property type="evidence" value="ECO:0007669"/>
    <property type="project" value="InterPro"/>
</dbReference>
<feature type="transmembrane region" description="Helical" evidence="8">
    <location>
        <begin position="62"/>
        <end position="83"/>
    </location>
</feature>
<evidence type="ECO:0000256" key="1">
    <source>
        <dbReference type="ARBA" id="ARBA00004141"/>
    </source>
</evidence>
<dbReference type="Pfam" id="PF02080">
    <property type="entry name" value="TrkA_C"/>
    <property type="match status" value="1"/>
</dbReference>
<feature type="compositionally biased region" description="Acidic residues" evidence="7">
    <location>
        <begin position="784"/>
        <end position="794"/>
    </location>
</feature>
<evidence type="ECO:0000256" key="8">
    <source>
        <dbReference type="SAM" id="Phobius"/>
    </source>
</evidence>
<proteinExistence type="inferred from homology"/>
<feature type="transmembrane region" description="Helical" evidence="8">
    <location>
        <begin position="246"/>
        <end position="262"/>
    </location>
</feature>
<feature type="transmembrane region" description="Helical" evidence="8">
    <location>
        <begin position="6"/>
        <end position="25"/>
    </location>
</feature>
<feature type="transmembrane region" description="Helical" evidence="8">
    <location>
        <begin position="462"/>
        <end position="480"/>
    </location>
</feature>
<feature type="transmembrane region" description="Helical" evidence="8">
    <location>
        <begin position="274"/>
        <end position="292"/>
    </location>
</feature>
<evidence type="ECO:0000256" key="6">
    <source>
        <dbReference type="ARBA" id="ARBA00023136"/>
    </source>
</evidence>
<feature type="transmembrane region" description="Helical" evidence="8">
    <location>
        <begin position="222"/>
        <end position="240"/>
    </location>
</feature>
<feature type="transmembrane region" description="Helical" evidence="8">
    <location>
        <begin position="332"/>
        <end position="352"/>
    </location>
</feature>
<feature type="transmembrane region" description="Helical" evidence="8">
    <location>
        <begin position="358"/>
        <end position="378"/>
    </location>
</feature>
<evidence type="ECO:0000256" key="4">
    <source>
        <dbReference type="ARBA" id="ARBA00022692"/>
    </source>
</evidence>
<dbReference type="Gene3D" id="3.30.70.1450">
    <property type="entry name" value="Regulator of K+ conductance, C-terminal domain"/>
    <property type="match status" value="1"/>
</dbReference>
<feature type="transmembrane region" description="Helical" evidence="8">
    <location>
        <begin position="90"/>
        <end position="114"/>
    </location>
</feature>
<gene>
    <name evidence="10" type="ORF">FIC87_03945</name>
</gene>
<evidence type="ECO:0000259" key="9">
    <source>
        <dbReference type="PROSITE" id="PS51202"/>
    </source>
</evidence>
<dbReference type="GO" id="GO:0015297">
    <property type="term" value="F:antiporter activity"/>
    <property type="evidence" value="ECO:0007669"/>
    <property type="project" value="InterPro"/>
</dbReference>
<dbReference type="InterPro" id="IPR006037">
    <property type="entry name" value="RCK_C"/>
</dbReference>
<evidence type="ECO:0000256" key="3">
    <source>
        <dbReference type="ARBA" id="ARBA00022448"/>
    </source>
</evidence>
<dbReference type="SUPFAM" id="SSF116726">
    <property type="entry name" value="TrkA C-terminal domain-like"/>
    <property type="match status" value="1"/>
</dbReference>
<dbReference type="PANTHER" id="PTHR42751">
    <property type="entry name" value="SODIUM/HYDROGEN EXCHANGER FAMILY/TRKA DOMAIN PROTEIN"/>
    <property type="match status" value="1"/>
</dbReference>
<keyword evidence="5 8" id="KW-1133">Transmembrane helix</keyword>
<comment type="similarity">
    <text evidence="2">Belongs to the monovalent cation:proton antiporter 2 (CPA2) transporter (TC 2.A.37) family.</text>
</comment>
<feature type="transmembrane region" description="Helical" evidence="8">
    <location>
        <begin position="32"/>
        <end position="50"/>
    </location>
</feature>
<evidence type="ECO:0000313" key="11">
    <source>
        <dbReference type="Proteomes" id="UP000312594"/>
    </source>
</evidence>
<dbReference type="InterPro" id="IPR038770">
    <property type="entry name" value="Na+/solute_symporter_sf"/>
</dbReference>
<feature type="domain" description="RCK C-terminal" evidence="9">
    <location>
        <begin position="696"/>
        <end position="781"/>
    </location>
</feature>
<sequence>MQSIPQLVNDLALLLAVAAVATIVCRRFKQPLVLGYVVAGFLVSPAIGWIPNIVETADVSTWSQIGVIFLMFGLGLQFSVVKLTTVGRPALVTAAVEMSLMIAAGFACGTLLGWSPSTSLFLGGMLAISSSSIIVKTFGELGLRTKAFAQLVFGALVIEDIAGVFLLVVLSTVAVSASVDGGAVAVRIGRMALYLVVWFALSVILVPSALKRLRSELNDEILLIASIALCLGMVVLADAIGFSSALGAFLAGSILAGTVQAKRVDALFKPIKDLFGAVFFVSVGMLVTPAAVTENLGAIVVIALVAIIGRSLFCGLGALLSGATLKTSVMSGLSLAQIGEFSFIIAALGSATGVTPDFLYPVIVTVSVATTLASPLLVKNSERIYHLLVRVLPESLFALRHEHLERAQEEDGEPNLWVDYLKRWTLKLGLVVLAGIASVEVLMNTALPLLSGFVPEAVLNPLLAAVGIFVTGLFLSNLFYTGRKNEFGVLWMKSRRNHVPLAVLMLAGGAASCGVVAYIVHAAGARQSVWMFVLAATCSLLLARSRTLHSWFLKLETSFVGNLNESILAERLAESDEEERAGWVEERLYVVEVEASRTLRRLGAERSSDFLFGIAHNLDLMAIEREGVRMGSQALARLTKEELVRRINDPADPLGIREGDVLTFLGTEDEVDAYLQTLLKEDSIDEADAVSASFDEYAAAYPDTLDLACVSLSVEAGSPFAGKTIGAVDFKGSFGCLVVAHEHEKLLKMKPSRNTRLFPDDRIWLVGETTAAQALTEPTRTAEAPDEETAAANS</sequence>
<dbReference type="EMBL" id="VEVP01000006">
    <property type="protein sequence ID" value="TNU93933.1"/>
    <property type="molecule type" value="Genomic_DNA"/>
</dbReference>
<feature type="transmembrane region" description="Helical" evidence="8">
    <location>
        <begin position="151"/>
        <end position="179"/>
    </location>
</feature>
<evidence type="ECO:0000256" key="5">
    <source>
        <dbReference type="ARBA" id="ARBA00022989"/>
    </source>
</evidence>
<keyword evidence="3" id="KW-0813">Transport</keyword>
<organism evidence="10 11">
    <name type="scientific">Eggerthella lenta</name>
    <name type="common">Eubacterium lentum</name>
    <dbReference type="NCBI Taxonomy" id="84112"/>
    <lineage>
        <taxon>Bacteria</taxon>
        <taxon>Bacillati</taxon>
        <taxon>Actinomycetota</taxon>
        <taxon>Coriobacteriia</taxon>
        <taxon>Eggerthellales</taxon>
        <taxon>Eggerthellaceae</taxon>
        <taxon>Eggerthella</taxon>
    </lineage>
</organism>
<dbReference type="PROSITE" id="PS51202">
    <property type="entry name" value="RCK_C"/>
    <property type="match status" value="1"/>
</dbReference>
<evidence type="ECO:0000256" key="7">
    <source>
        <dbReference type="SAM" id="MobiDB-lite"/>
    </source>
</evidence>
<dbReference type="GO" id="GO:1902600">
    <property type="term" value="P:proton transmembrane transport"/>
    <property type="evidence" value="ECO:0007669"/>
    <property type="project" value="InterPro"/>
</dbReference>
<accession>A0A5C5C547</accession>
<keyword evidence="4 8" id="KW-0812">Transmembrane</keyword>
<dbReference type="GO" id="GO:0006813">
    <property type="term" value="P:potassium ion transport"/>
    <property type="evidence" value="ECO:0007669"/>
    <property type="project" value="InterPro"/>
</dbReference>
<dbReference type="RefSeq" id="WP_139912213.1">
    <property type="nucleotide sequence ID" value="NZ_VEVP01000006.1"/>
</dbReference>
<feature type="transmembrane region" description="Helical" evidence="8">
    <location>
        <begin position="428"/>
        <end position="450"/>
    </location>
</feature>
<reference evidence="10 11" key="1">
    <citation type="journal article" date="2005" name="Appl. Environ. Microbiol.">
        <title>Intestinal bacterial communities that produce active estrogen-like compounds enterodiol and enterolactone in humans.</title>
        <authorList>
            <person name="Clavel T."/>
            <person name="Henderson G."/>
            <person name="Alpert C.A."/>
            <person name="Philippe C."/>
            <person name="Rigottier-Gois L."/>
            <person name="Dore J."/>
            <person name="Blaut M."/>
        </authorList>
    </citation>
    <scope>NUCLEOTIDE SEQUENCE [LARGE SCALE GENOMIC DNA]</scope>
    <source>
        <strain evidence="10 11">SECO-MT75m2</strain>
    </source>
</reference>
<dbReference type="InterPro" id="IPR006153">
    <property type="entry name" value="Cation/H_exchanger_TM"/>
</dbReference>
<protein>
    <submittedName>
        <fullName evidence="10">Sodium:proton exchanger</fullName>
    </submittedName>
</protein>
<comment type="subcellular location">
    <subcellularLocation>
        <location evidence="1">Membrane</location>
        <topology evidence="1">Multi-pass membrane protein</topology>
    </subcellularLocation>
</comment>
<name>A0A5C5C547_EGGLN</name>
<dbReference type="GO" id="GO:0016020">
    <property type="term" value="C:membrane"/>
    <property type="evidence" value="ECO:0007669"/>
    <property type="project" value="UniProtKB-SubCell"/>
</dbReference>
<dbReference type="Pfam" id="PF00999">
    <property type="entry name" value="Na_H_Exchanger"/>
    <property type="match status" value="1"/>
</dbReference>
<dbReference type="PANTHER" id="PTHR42751:SF3">
    <property type="entry name" value="SODIUM_GLUTAMATE SYMPORTER"/>
    <property type="match status" value="1"/>
</dbReference>